<dbReference type="Gene3D" id="3.40.50.2000">
    <property type="entry name" value="Glycogen Phosphorylase B"/>
    <property type="match status" value="2"/>
</dbReference>
<feature type="domain" description="Glycosyltransferase subfamily 4-like N-terminal" evidence="2">
    <location>
        <begin position="28"/>
        <end position="131"/>
    </location>
</feature>
<protein>
    <submittedName>
        <fullName evidence="3">Glycosyl transferase</fullName>
    </submittedName>
</protein>
<dbReference type="GO" id="GO:0016757">
    <property type="term" value="F:glycosyltransferase activity"/>
    <property type="evidence" value="ECO:0007669"/>
    <property type="project" value="InterPro"/>
</dbReference>
<evidence type="ECO:0000313" key="4">
    <source>
        <dbReference type="Proteomes" id="UP000231450"/>
    </source>
</evidence>
<dbReference type="Pfam" id="PF13439">
    <property type="entry name" value="Glyco_transf_4"/>
    <property type="match status" value="1"/>
</dbReference>
<dbReference type="Proteomes" id="UP000231450">
    <property type="component" value="Unassembled WGS sequence"/>
</dbReference>
<dbReference type="InterPro" id="IPR050194">
    <property type="entry name" value="Glycosyltransferase_grp1"/>
</dbReference>
<dbReference type="AlphaFoldDB" id="A0A2M8KEQ3"/>
<evidence type="ECO:0000259" key="2">
    <source>
        <dbReference type="Pfam" id="PF13439"/>
    </source>
</evidence>
<gene>
    <name evidence="3" type="ORF">COU81_00985</name>
</gene>
<comment type="caution">
    <text evidence="3">The sequence shown here is derived from an EMBL/GenBank/DDBJ whole genome shotgun (WGS) entry which is preliminary data.</text>
</comment>
<name>A0A2M8KEQ3_9BACT</name>
<dbReference type="InterPro" id="IPR028098">
    <property type="entry name" value="Glyco_trans_4-like_N"/>
</dbReference>
<proteinExistence type="predicted"/>
<accession>A0A2M8KEQ3</accession>
<keyword evidence="3" id="KW-0808">Transferase</keyword>
<dbReference type="CDD" id="cd03802">
    <property type="entry name" value="GT4_AviGT4-like"/>
    <property type="match status" value="1"/>
</dbReference>
<dbReference type="PANTHER" id="PTHR45947:SF3">
    <property type="entry name" value="SULFOQUINOVOSYL TRANSFERASE SQD2"/>
    <property type="match status" value="1"/>
</dbReference>
<feature type="domain" description="Glycosyl transferase family 1" evidence="1">
    <location>
        <begin position="178"/>
        <end position="309"/>
    </location>
</feature>
<dbReference type="Pfam" id="PF00534">
    <property type="entry name" value="Glycos_transf_1"/>
    <property type="match status" value="1"/>
</dbReference>
<dbReference type="InterPro" id="IPR001296">
    <property type="entry name" value="Glyco_trans_1"/>
</dbReference>
<evidence type="ECO:0000313" key="3">
    <source>
        <dbReference type="EMBL" id="PJE58394.1"/>
    </source>
</evidence>
<dbReference type="SUPFAM" id="SSF53756">
    <property type="entry name" value="UDP-Glycosyltransferase/glycogen phosphorylase"/>
    <property type="match status" value="1"/>
</dbReference>
<organism evidence="3 4">
    <name type="scientific">Candidatus Portnoybacteria bacterium CG10_big_fil_rev_8_21_14_0_10_36_7</name>
    <dbReference type="NCBI Taxonomy" id="1974812"/>
    <lineage>
        <taxon>Bacteria</taxon>
        <taxon>Candidatus Portnoyibacteriota</taxon>
    </lineage>
</organism>
<reference evidence="4" key="1">
    <citation type="submission" date="2017-09" db="EMBL/GenBank/DDBJ databases">
        <title>Depth-based differentiation of microbial function through sediment-hosted aquifers and enrichment of novel symbionts in the deep terrestrial subsurface.</title>
        <authorList>
            <person name="Probst A.J."/>
            <person name="Ladd B."/>
            <person name="Jarett J.K."/>
            <person name="Geller-Mcgrath D.E."/>
            <person name="Sieber C.M.K."/>
            <person name="Emerson J.B."/>
            <person name="Anantharaman K."/>
            <person name="Thomas B.C."/>
            <person name="Malmstrom R."/>
            <person name="Stieglmeier M."/>
            <person name="Klingl A."/>
            <person name="Woyke T."/>
            <person name="Ryan C.M."/>
            <person name="Banfield J.F."/>
        </authorList>
    </citation>
    <scope>NUCLEOTIDE SEQUENCE [LARGE SCALE GENOMIC DNA]</scope>
</reference>
<evidence type="ECO:0000259" key="1">
    <source>
        <dbReference type="Pfam" id="PF00534"/>
    </source>
</evidence>
<sequence>MRIAQLASNYYSIPPKASLAIYHLVGLLTKGLVEKGHDVTLYATKNSETSAKLEYVTDTGTMGAEGIDDMMRARLMHLLISRCYEESTKGTFDIIHSHFNLSTAFYAPLVSTPTVHTFHSPLLPELVEVLRNYINKAYFISISLAQRKQLPELNWAANIYHGVNTMKYTFNPNIGSHLLFMGRVTEDKGAHIAIEVAKATGLPLIIAGKSFTKEGYWHKQIEPHIDGKNIKYVGEPDHQTKINYLKSARALLFPVLWEEPFGMVMIEAMSCGTPVVAFKRGSVPEIIKDSLTGYIVKNIDSMVKAVKKIDRVDRRACRDRVEQFFRLQVMVNNYEKVYSRIIEEQNAKLARK</sequence>
<dbReference type="PANTHER" id="PTHR45947">
    <property type="entry name" value="SULFOQUINOVOSYL TRANSFERASE SQD2"/>
    <property type="match status" value="1"/>
</dbReference>
<dbReference type="EMBL" id="PFDW01000020">
    <property type="protein sequence ID" value="PJE58394.1"/>
    <property type="molecule type" value="Genomic_DNA"/>
</dbReference>